<dbReference type="InterPro" id="IPR008258">
    <property type="entry name" value="Transglycosylase_SLT_dom_1"/>
</dbReference>
<dbReference type="PANTHER" id="PTHR37423">
    <property type="entry name" value="SOLUBLE LYTIC MUREIN TRANSGLYCOSYLASE-RELATED"/>
    <property type="match status" value="1"/>
</dbReference>
<evidence type="ECO:0000313" key="3">
    <source>
        <dbReference type="EMBL" id="MBB6051778.1"/>
    </source>
</evidence>
<dbReference type="PANTHER" id="PTHR37423:SF2">
    <property type="entry name" value="MEMBRANE-BOUND LYTIC MUREIN TRANSGLYCOSYLASE C"/>
    <property type="match status" value="1"/>
</dbReference>
<dbReference type="Pfam" id="PF01464">
    <property type="entry name" value="SLT"/>
    <property type="match status" value="1"/>
</dbReference>
<dbReference type="AlphaFoldDB" id="A0A7W9STK4"/>
<evidence type="ECO:0000313" key="4">
    <source>
        <dbReference type="Proteomes" id="UP000520814"/>
    </source>
</evidence>
<dbReference type="Proteomes" id="UP000520814">
    <property type="component" value="Unassembled WGS sequence"/>
</dbReference>
<feature type="domain" description="Transglycosylase SLT" evidence="2">
    <location>
        <begin position="244"/>
        <end position="348"/>
    </location>
</feature>
<evidence type="ECO:0000259" key="2">
    <source>
        <dbReference type="Pfam" id="PF01464"/>
    </source>
</evidence>
<dbReference type="EMBL" id="JACHGW010000003">
    <property type="protein sequence ID" value="MBB6051778.1"/>
    <property type="molecule type" value="Genomic_DNA"/>
</dbReference>
<dbReference type="Gene3D" id="1.10.530.10">
    <property type="match status" value="1"/>
</dbReference>
<dbReference type="RefSeq" id="WP_184199453.1">
    <property type="nucleotide sequence ID" value="NZ_JACHGW010000003.1"/>
</dbReference>
<keyword evidence="4" id="KW-1185">Reference proteome</keyword>
<evidence type="ECO:0000256" key="1">
    <source>
        <dbReference type="SAM" id="MobiDB-lite"/>
    </source>
</evidence>
<comment type="caution">
    <text evidence="3">The sequence shown here is derived from an EMBL/GenBank/DDBJ whole genome shotgun (WGS) entry which is preliminary data.</text>
</comment>
<dbReference type="CDD" id="cd00254">
    <property type="entry name" value="LT-like"/>
    <property type="match status" value="1"/>
</dbReference>
<feature type="region of interest" description="Disordered" evidence="1">
    <location>
        <begin position="166"/>
        <end position="185"/>
    </location>
</feature>
<sequence>MGLLLCGVFVLLGPVRAQQSVSPTSQYLAQRRASPIVWGLTLEKVRENPGAYRGKAFEIEGTVSGTATSTSSDSSALLLLNTNNTDSLTLRMSLVPTWLQPGAVVRALCIVTDTEENANVIGTPELEVLAVASALDIGALEARWKAEQEQKAAWRKQLEQERQREFERQRVQAATPPRGALTSRSLPVKPVAGKKQIVVGPARYEDLSPNARAVFPAYRDYIKRHNKRLSEAQADQITYAILRYSEELDMDPRLIVATVIAESDFKVQERSHAGAMGLIQLMPDEVERLKLTNPYDPIQNIAGGTYLLKERLVKFSKSPNYTDATLEQLILTLASYNAGEGAVKKYGGVPPYRETQGYVKKIIRIYKELCGIR</sequence>
<organism evidence="3 4">
    <name type="scientific">Armatimonas rosea</name>
    <dbReference type="NCBI Taxonomy" id="685828"/>
    <lineage>
        <taxon>Bacteria</taxon>
        <taxon>Bacillati</taxon>
        <taxon>Armatimonadota</taxon>
        <taxon>Armatimonadia</taxon>
        <taxon>Armatimonadales</taxon>
        <taxon>Armatimonadaceae</taxon>
        <taxon>Armatimonas</taxon>
    </lineage>
</organism>
<protein>
    <submittedName>
        <fullName evidence="3">Soluble lytic murein transglycosylase-like protein</fullName>
    </submittedName>
</protein>
<dbReference type="SUPFAM" id="SSF53955">
    <property type="entry name" value="Lysozyme-like"/>
    <property type="match status" value="1"/>
</dbReference>
<dbReference type="InterPro" id="IPR023346">
    <property type="entry name" value="Lysozyme-like_dom_sf"/>
</dbReference>
<reference evidence="3 4" key="1">
    <citation type="submission" date="2020-08" db="EMBL/GenBank/DDBJ databases">
        <title>Genomic Encyclopedia of Type Strains, Phase IV (KMG-IV): sequencing the most valuable type-strain genomes for metagenomic binning, comparative biology and taxonomic classification.</title>
        <authorList>
            <person name="Goeker M."/>
        </authorList>
    </citation>
    <scope>NUCLEOTIDE SEQUENCE [LARGE SCALE GENOMIC DNA]</scope>
    <source>
        <strain evidence="3 4">DSM 23562</strain>
    </source>
</reference>
<accession>A0A7W9STK4</accession>
<name>A0A7W9STK4_ARMRO</name>
<gene>
    <name evidence="3" type="ORF">HNQ39_003588</name>
</gene>
<proteinExistence type="predicted"/>